<protein>
    <submittedName>
        <fullName evidence="3">Uncharacterized protein</fullName>
    </submittedName>
</protein>
<dbReference type="Proteomes" id="UP000789595">
    <property type="component" value="Unassembled WGS sequence"/>
</dbReference>
<keyword evidence="4" id="KW-1185">Reference proteome</keyword>
<keyword evidence="2" id="KW-0812">Transmembrane</keyword>
<feature type="region of interest" description="Disordered" evidence="1">
    <location>
        <begin position="711"/>
        <end position="826"/>
    </location>
</feature>
<evidence type="ECO:0000313" key="3">
    <source>
        <dbReference type="EMBL" id="CAH0365353.1"/>
    </source>
</evidence>
<evidence type="ECO:0000256" key="2">
    <source>
        <dbReference type="SAM" id="Phobius"/>
    </source>
</evidence>
<feature type="compositionally biased region" description="Basic residues" evidence="1">
    <location>
        <begin position="758"/>
        <end position="767"/>
    </location>
</feature>
<organism evidence="3 4">
    <name type="scientific">Pelagomonas calceolata</name>
    <dbReference type="NCBI Taxonomy" id="35677"/>
    <lineage>
        <taxon>Eukaryota</taxon>
        <taxon>Sar</taxon>
        <taxon>Stramenopiles</taxon>
        <taxon>Ochrophyta</taxon>
        <taxon>Pelagophyceae</taxon>
        <taxon>Pelagomonadales</taxon>
        <taxon>Pelagomonadaceae</taxon>
        <taxon>Pelagomonas</taxon>
    </lineage>
</organism>
<reference evidence="3" key="1">
    <citation type="submission" date="2021-11" db="EMBL/GenBank/DDBJ databases">
        <authorList>
            <consortium name="Genoscope - CEA"/>
            <person name="William W."/>
        </authorList>
    </citation>
    <scope>NUCLEOTIDE SEQUENCE</scope>
</reference>
<evidence type="ECO:0000256" key="1">
    <source>
        <dbReference type="SAM" id="MobiDB-lite"/>
    </source>
</evidence>
<evidence type="ECO:0000313" key="4">
    <source>
        <dbReference type="Proteomes" id="UP000789595"/>
    </source>
</evidence>
<accession>A0A8J2S663</accession>
<comment type="caution">
    <text evidence="3">The sequence shown here is derived from an EMBL/GenBank/DDBJ whole genome shotgun (WGS) entry which is preliminary data.</text>
</comment>
<dbReference type="OrthoDB" id="10654733at2759"/>
<feature type="region of interest" description="Disordered" evidence="1">
    <location>
        <begin position="296"/>
        <end position="318"/>
    </location>
</feature>
<sequence length="826" mass="88901">MVWIPGLTSNAVLPPRIQHLLNLGGTLLVCTLGMVARFVGLGPTWPDQSVVKLEKYERHRGKRILHVLLIVKARIIVLGLLYVVVPRWLPDYLLRKVWWWAGFWLTATTWGLQVGALVSVIAYYGWRHRCRIIGSYIAPYFVGLELGMTAIDLDIEWDPLFRQSCIALYRNECESRSAALREIRRRLKRCNNLPVSRIYISIERLVVFTPNKERPREERFLLARRVHATLINEWHAAAYPEKARRKSHLQQARDKVAGGARKVKESIHKVAYSRHETKERPHIHRIGSTRLTLASKKEARKAEKEVRDNAAEPPPAEKGDRWMTIKVALHDVVINLVGYDFHFSHTNLMKLIEALVGDEEYPEDYDEEEEGFIVFEKAKVEDLKVNLYGVSHRHTLYDGLVEKMSHHAEEQPKNIELPDTYEFEYEYRPVVPLTLKDVTVASQVFQSKRRLALFLHRVVFKALSSTALDGLDLAVGGASTAVEKVLKTTLGGVDRQASKLGGPFKDVVQGSTGAALNTSVGALEATKSVVDGVTHGAKTITSGVVNGVTRGKASDVAKGLGDGTGDVIDGVDEGTRTAISGVADGTGAVVHGVGAALRYVPIVGKSVGGIVDATGHVVTGTLGVAGGVVGGVLGGVGAAGRGLARGDAKGAAKGAFKEVKGGLGAAGDAVKQAGKDASSSLGRGLRDTMHDGVKAAKILSSTEGQRRALGIAAPREAQPVGDLDDTAGGDEPLPAAITPEAGPGTVAKGAGPSSQKKSGARSIRKAVAKATGMHGTFSGKPKADPVPRRLFPEVDDDSDDGPPLRVPPEVAAAPAPAPPVEEIDDW</sequence>
<name>A0A8J2S663_9STRA</name>
<keyword evidence="2" id="KW-0472">Membrane</keyword>
<feature type="transmembrane region" description="Helical" evidence="2">
    <location>
        <begin position="20"/>
        <end position="43"/>
    </location>
</feature>
<keyword evidence="2" id="KW-1133">Transmembrane helix</keyword>
<dbReference type="AlphaFoldDB" id="A0A8J2S663"/>
<feature type="compositionally biased region" description="Basic and acidic residues" evidence="1">
    <location>
        <begin position="781"/>
        <end position="792"/>
    </location>
</feature>
<gene>
    <name evidence="3" type="ORF">PECAL_1P17910</name>
</gene>
<feature type="transmembrane region" description="Helical" evidence="2">
    <location>
        <begin position="97"/>
        <end position="126"/>
    </location>
</feature>
<feature type="transmembrane region" description="Helical" evidence="2">
    <location>
        <begin position="64"/>
        <end position="85"/>
    </location>
</feature>
<proteinExistence type="predicted"/>
<dbReference type="EMBL" id="CAKKNE010000001">
    <property type="protein sequence ID" value="CAH0365353.1"/>
    <property type="molecule type" value="Genomic_DNA"/>
</dbReference>